<evidence type="ECO:0000256" key="7">
    <source>
        <dbReference type="ARBA" id="ARBA00013227"/>
    </source>
</evidence>
<reference evidence="17 18" key="1">
    <citation type="submission" date="2017-08" db="EMBL/GenBank/DDBJ databases">
        <title>The complete genome sequence of Maribacter sp. B1, isolated from deep-sea sediment.</title>
        <authorList>
            <person name="Wu Y.-H."/>
            <person name="Cheng H."/>
            <person name="Xu X.-W."/>
        </authorList>
    </citation>
    <scope>NUCLEOTIDE SEQUENCE [LARGE SCALE GENOMIC DNA]</scope>
    <source>
        <strain evidence="17 18">B1</strain>
    </source>
</reference>
<feature type="binding site" evidence="15">
    <location>
        <position position="98"/>
    </location>
    <ligand>
        <name>substrate</name>
    </ligand>
</feature>
<feature type="active site" description="Proton donor/acceptor" evidence="14">
    <location>
        <position position="195"/>
    </location>
</feature>
<dbReference type="GO" id="GO:0030234">
    <property type="term" value="F:enzyme regulator activity"/>
    <property type="evidence" value="ECO:0007669"/>
    <property type="project" value="InterPro"/>
</dbReference>
<keyword evidence="12" id="KW-0106">Calcium</keyword>
<dbReference type="Pfam" id="PF08450">
    <property type="entry name" value="SGL"/>
    <property type="match status" value="1"/>
</dbReference>
<keyword evidence="10 15" id="KW-0479">Metal-binding</keyword>
<sequence>MEVEVVHGHQCELGEGPVWDSKNNVICWVDILNGEIHEYSPSKKNHKIYPVKKMVGCIAVCSDNNFILASTSGIGFLDRETGKIEYVDNPESHLPGNRFNDGKCDPAGRLWVGSMSLSEDANSGAVYAFSNNENDLKIKNTTISNGMAWSLDHQTFYFIDTPTQTVVAYDFDKADGNIKNKRVVIRIEEKEGFPDGMTIDSEGMLWIAHWGGWQVTRWNPKTGEKLLSIKFPAAKITSCTFGGKDLKDLFVTSAKVDLTDKELQEQPLAGALFVVKDCGYQGAPGFLYNI</sequence>
<evidence type="ECO:0000256" key="5">
    <source>
        <dbReference type="ARBA" id="ARBA00004496"/>
    </source>
</evidence>
<gene>
    <name evidence="17" type="ORF">CJ263_06490</name>
</gene>
<dbReference type="RefSeq" id="WP_094996519.1">
    <property type="nucleotide sequence ID" value="NZ_BMJL01000006.1"/>
</dbReference>
<dbReference type="GO" id="GO:0005509">
    <property type="term" value="F:calcium ion binding"/>
    <property type="evidence" value="ECO:0007669"/>
    <property type="project" value="InterPro"/>
</dbReference>
<organism evidence="17 18">
    <name type="scientific">Maribacter cobaltidurans</name>
    <dbReference type="NCBI Taxonomy" id="1178778"/>
    <lineage>
        <taxon>Bacteria</taxon>
        <taxon>Pseudomonadati</taxon>
        <taxon>Bacteroidota</taxon>
        <taxon>Flavobacteriia</taxon>
        <taxon>Flavobacteriales</taxon>
        <taxon>Flavobacteriaceae</taxon>
        <taxon>Maribacter</taxon>
    </lineage>
</organism>
<dbReference type="InterPro" id="IPR013658">
    <property type="entry name" value="SGL"/>
</dbReference>
<dbReference type="KEGG" id="marb:CJ263_06490"/>
<dbReference type="InterPro" id="IPR005511">
    <property type="entry name" value="SMP-30"/>
</dbReference>
<dbReference type="InterPro" id="IPR008367">
    <property type="entry name" value="Regucalcin"/>
</dbReference>
<proteinExistence type="inferred from homology"/>
<evidence type="ECO:0000256" key="12">
    <source>
        <dbReference type="ARBA" id="ARBA00022837"/>
    </source>
</evidence>
<dbReference type="GO" id="GO:0005737">
    <property type="term" value="C:cytoplasm"/>
    <property type="evidence" value="ECO:0007669"/>
    <property type="project" value="UniProtKB-SubCell"/>
</dbReference>
<accession>A0A223V3N4</accession>
<keyword evidence="18" id="KW-1185">Reference proteome</keyword>
<dbReference type="GO" id="GO:0004341">
    <property type="term" value="F:gluconolactonase activity"/>
    <property type="evidence" value="ECO:0007669"/>
    <property type="project" value="UniProtKB-EC"/>
</dbReference>
<evidence type="ECO:0000313" key="18">
    <source>
        <dbReference type="Proteomes" id="UP000215244"/>
    </source>
</evidence>
<protein>
    <recommendedName>
        <fullName evidence="8">Regucalcin</fullName>
        <ecNumber evidence="7">3.1.1.17</ecNumber>
    </recommendedName>
    <alternativeName>
        <fullName evidence="13">Gluconolactonase</fullName>
    </alternativeName>
</protein>
<evidence type="ECO:0000256" key="4">
    <source>
        <dbReference type="ARBA" id="ARBA00001946"/>
    </source>
</evidence>
<feature type="binding site" evidence="15">
    <location>
        <position position="145"/>
    </location>
    <ligand>
        <name>a divalent metal cation</name>
        <dbReference type="ChEBI" id="CHEBI:60240"/>
    </ligand>
</feature>
<dbReference type="Proteomes" id="UP000215244">
    <property type="component" value="Chromosome"/>
</dbReference>
<keyword evidence="9" id="KW-0963">Cytoplasm</keyword>
<dbReference type="Gene3D" id="2.120.10.30">
    <property type="entry name" value="TolB, C-terminal domain"/>
    <property type="match status" value="1"/>
</dbReference>
<evidence type="ECO:0000256" key="2">
    <source>
        <dbReference type="ARBA" id="ARBA00001913"/>
    </source>
</evidence>
<evidence type="ECO:0000256" key="9">
    <source>
        <dbReference type="ARBA" id="ARBA00022490"/>
    </source>
</evidence>
<dbReference type="InterPro" id="IPR011042">
    <property type="entry name" value="6-blade_b-propeller_TolB-like"/>
</dbReference>
<evidence type="ECO:0000256" key="11">
    <source>
        <dbReference type="ARBA" id="ARBA00022801"/>
    </source>
</evidence>
<feature type="domain" description="SMP-30/Gluconolactonase/LRE-like region" evidence="16">
    <location>
        <begin position="13"/>
        <end position="254"/>
    </location>
</feature>
<evidence type="ECO:0000256" key="6">
    <source>
        <dbReference type="ARBA" id="ARBA00008853"/>
    </source>
</evidence>
<feature type="binding site" evidence="15">
    <location>
        <position position="100"/>
    </location>
    <ligand>
        <name>substrate</name>
    </ligand>
</feature>
<evidence type="ECO:0000256" key="10">
    <source>
        <dbReference type="ARBA" id="ARBA00022723"/>
    </source>
</evidence>
<feature type="binding site" evidence="15">
    <location>
        <position position="15"/>
    </location>
    <ligand>
        <name>a divalent metal cation</name>
        <dbReference type="ChEBI" id="CHEBI:60240"/>
    </ligand>
</feature>
<comment type="catalytic activity">
    <reaction evidence="1">
        <text>D-glucono-1,5-lactone + H2O = D-gluconate + H(+)</text>
        <dbReference type="Rhea" id="RHEA:10440"/>
        <dbReference type="ChEBI" id="CHEBI:15377"/>
        <dbReference type="ChEBI" id="CHEBI:15378"/>
        <dbReference type="ChEBI" id="CHEBI:16217"/>
        <dbReference type="ChEBI" id="CHEBI:18391"/>
        <dbReference type="EC" id="3.1.1.17"/>
    </reaction>
</comment>
<feature type="binding site" evidence="15">
    <location>
        <position position="195"/>
    </location>
    <ligand>
        <name>a divalent metal cation</name>
        <dbReference type="ChEBI" id="CHEBI:60240"/>
    </ligand>
</feature>
<dbReference type="OrthoDB" id="2633250at2"/>
<evidence type="ECO:0000256" key="1">
    <source>
        <dbReference type="ARBA" id="ARBA00001589"/>
    </source>
</evidence>
<comment type="subcellular location">
    <subcellularLocation>
        <location evidence="5">Cytoplasm</location>
    </subcellularLocation>
</comment>
<comment type="cofactor">
    <cofactor evidence="3">
        <name>Mn(2+)</name>
        <dbReference type="ChEBI" id="CHEBI:29035"/>
    </cofactor>
</comment>
<dbReference type="PANTHER" id="PTHR10907">
    <property type="entry name" value="REGUCALCIN"/>
    <property type="match status" value="1"/>
</dbReference>
<dbReference type="SUPFAM" id="SSF63829">
    <property type="entry name" value="Calcium-dependent phosphotriesterase"/>
    <property type="match status" value="1"/>
</dbReference>
<dbReference type="PRINTS" id="PR01790">
    <property type="entry name" value="SMP30FAMILY"/>
</dbReference>
<comment type="cofactor">
    <cofactor evidence="2">
        <name>Ca(2+)</name>
        <dbReference type="ChEBI" id="CHEBI:29108"/>
    </cofactor>
</comment>
<comment type="cofactor">
    <cofactor evidence="15">
        <name>Zn(2+)</name>
        <dbReference type="ChEBI" id="CHEBI:29105"/>
    </cofactor>
    <text evidence="15">Binds 1 divalent metal cation per subunit.</text>
</comment>
<evidence type="ECO:0000259" key="16">
    <source>
        <dbReference type="Pfam" id="PF08450"/>
    </source>
</evidence>
<dbReference type="AlphaFoldDB" id="A0A223V3N4"/>
<evidence type="ECO:0000256" key="15">
    <source>
        <dbReference type="PIRSR" id="PIRSR605511-2"/>
    </source>
</evidence>
<dbReference type="PANTHER" id="PTHR10907:SF47">
    <property type="entry name" value="REGUCALCIN"/>
    <property type="match status" value="1"/>
</dbReference>
<dbReference type="GO" id="GO:0019853">
    <property type="term" value="P:L-ascorbic acid biosynthetic process"/>
    <property type="evidence" value="ECO:0007669"/>
    <property type="project" value="TreeGrafter"/>
</dbReference>
<comment type="similarity">
    <text evidence="6">Belongs to the SMP-30/CGR1 family.</text>
</comment>
<dbReference type="EC" id="3.1.1.17" evidence="7"/>
<keyword evidence="11" id="KW-0378">Hydrolase</keyword>
<name>A0A223V3N4_9FLAO</name>
<evidence type="ECO:0000256" key="8">
    <source>
        <dbReference type="ARBA" id="ARBA00016808"/>
    </source>
</evidence>
<comment type="cofactor">
    <cofactor evidence="4">
        <name>Mg(2+)</name>
        <dbReference type="ChEBI" id="CHEBI:18420"/>
    </cofactor>
</comment>
<dbReference type="PRINTS" id="PR01791">
    <property type="entry name" value="REGUCALCIN"/>
</dbReference>
<evidence type="ECO:0000256" key="14">
    <source>
        <dbReference type="PIRSR" id="PIRSR605511-1"/>
    </source>
</evidence>
<evidence type="ECO:0000256" key="3">
    <source>
        <dbReference type="ARBA" id="ARBA00001936"/>
    </source>
</evidence>
<dbReference type="EMBL" id="CP022957">
    <property type="protein sequence ID" value="ASV29896.1"/>
    <property type="molecule type" value="Genomic_DNA"/>
</dbReference>
<evidence type="ECO:0000256" key="13">
    <source>
        <dbReference type="ARBA" id="ARBA00032464"/>
    </source>
</evidence>
<evidence type="ECO:0000313" key="17">
    <source>
        <dbReference type="EMBL" id="ASV29896.1"/>
    </source>
</evidence>
<keyword evidence="15" id="KW-0862">Zinc</keyword>